<dbReference type="Proteomes" id="UP000325255">
    <property type="component" value="Unassembled WGS sequence"/>
</dbReference>
<keyword evidence="2" id="KW-1185">Reference proteome</keyword>
<reference evidence="1 2" key="1">
    <citation type="submission" date="2019-09" db="EMBL/GenBank/DDBJ databases">
        <title>Genome sequence of Rhodovastum atsumiense, a diverse member of the Acetobacteraceae family of non-sulfur purple photosynthetic bacteria.</title>
        <authorList>
            <person name="Meyer T."/>
            <person name="Kyndt J."/>
        </authorList>
    </citation>
    <scope>NUCLEOTIDE SEQUENCE [LARGE SCALE GENOMIC DNA]</scope>
    <source>
        <strain evidence="1 2">DSM 21279</strain>
    </source>
</reference>
<dbReference type="AlphaFoldDB" id="A0A5M6IMX6"/>
<organism evidence="1 2">
    <name type="scientific">Rhodovastum atsumiense</name>
    <dbReference type="NCBI Taxonomy" id="504468"/>
    <lineage>
        <taxon>Bacteria</taxon>
        <taxon>Pseudomonadati</taxon>
        <taxon>Pseudomonadota</taxon>
        <taxon>Alphaproteobacteria</taxon>
        <taxon>Acetobacterales</taxon>
        <taxon>Acetobacteraceae</taxon>
        <taxon>Rhodovastum</taxon>
    </lineage>
</organism>
<gene>
    <name evidence="1" type="ORF">F1189_23565</name>
</gene>
<protein>
    <submittedName>
        <fullName evidence="1">Uncharacterized protein</fullName>
    </submittedName>
</protein>
<dbReference type="RefSeq" id="WP_150043438.1">
    <property type="nucleotide sequence ID" value="NZ_OW485607.1"/>
</dbReference>
<comment type="caution">
    <text evidence="1">The sequence shown here is derived from an EMBL/GenBank/DDBJ whole genome shotgun (WGS) entry which is preliminary data.</text>
</comment>
<evidence type="ECO:0000313" key="2">
    <source>
        <dbReference type="Proteomes" id="UP000325255"/>
    </source>
</evidence>
<name>A0A5M6IMX6_9PROT</name>
<accession>A0A5M6IMX6</accession>
<evidence type="ECO:0000313" key="1">
    <source>
        <dbReference type="EMBL" id="KAA5609606.1"/>
    </source>
</evidence>
<sequence>MTGAPPLADVEAALAARVGGIPADDPLYAVAQALLVSVRTYGQAIAHLEAMTARPPQALTLTAAQLDPLTAAVENAAACGVRQAASRIAGWRAVFGGGLVALAALGAGVAVHAWDKAQVIATQSALGALPAAVAAEWAHLAALNPSPKKLAARPERVDDGSTAAWLLMRTAPPSPAPPQAGP</sequence>
<dbReference type="EMBL" id="VWPK01000047">
    <property type="protein sequence ID" value="KAA5609606.1"/>
    <property type="molecule type" value="Genomic_DNA"/>
</dbReference>
<proteinExistence type="predicted"/>